<dbReference type="RefSeq" id="WP_346755797.1">
    <property type="nucleotide sequence ID" value="NZ_JAUJEB010000001.1"/>
</dbReference>
<evidence type="ECO:0000313" key="2">
    <source>
        <dbReference type="EMBL" id="MDN5210453.1"/>
    </source>
</evidence>
<dbReference type="EC" id="3.4.-.-" evidence="2"/>
<dbReference type="InterPro" id="IPR017926">
    <property type="entry name" value="GATASE"/>
</dbReference>
<gene>
    <name evidence="2" type="ORF">QQ020_00290</name>
</gene>
<dbReference type="SUPFAM" id="SSF52317">
    <property type="entry name" value="Class I glutamine amidotransferase-like"/>
    <property type="match status" value="1"/>
</dbReference>
<protein>
    <submittedName>
        <fullName evidence="2">Type 1 glutamine amidotransferase</fullName>
        <ecNumber evidence="2">3.4.-.-</ecNumber>
    </submittedName>
</protein>
<dbReference type="CDD" id="cd01741">
    <property type="entry name" value="GATase1_1"/>
    <property type="match status" value="1"/>
</dbReference>
<dbReference type="InterPro" id="IPR044992">
    <property type="entry name" value="ChyE-like"/>
</dbReference>
<accession>A0ABT8L2F9</accession>
<dbReference type="PANTHER" id="PTHR42695">
    <property type="entry name" value="GLUTAMINE AMIDOTRANSFERASE YLR126C-RELATED"/>
    <property type="match status" value="1"/>
</dbReference>
<feature type="domain" description="Glutamine amidotransferase" evidence="1">
    <location>
        <begin position="36"/>
        <end position="191"/>
    </location>
</feature>
<evidence type="ECO:0000259" key="1">
    <source>
        <dbReference type="Pfam" id="PF00117"/>
    </source>
</evidence>
<dbReference type="PANTHER" id="PTHR42695:SF5">
    <property type="entry name" value="GLUTAMINE AMIDOTRANSFERASE YLR126C-RELATED"/>
    <property type="match status" value="1"/>
</dbReference>
<dbReference type="InterPro" id="IPR029062">
    <property type="entry name" value="Class_I_gatase-like"/>
</dbReference>
<dbReference type="GO" id="GO:0016787">
    <property type="term" value="F:hydrolase activity"/>
    <property type="evidence" value="ECO:0007669"/>
    <property type="project" value="UniProtKB-KW"/>
</dbReference>
<dbReference type="Gene3D" id="3.40.50.880">
    <property type="match status" value="1"/>
</dbReference>
<comment type="caution">
    <text evidence="2">The sequence shown here is derived from an EMBL/GenBank/DDBJ whole genome shotgun (WGS) entry which is preliminary data.</text>
</comment>
<keyword evidence="2" id="KW-0315">Glutamine amidotransferase</keyword>
<sequence>MRVHYLQHVSFEGLGFIETWLNEHNHSITGTHFFQEQWQWPSFDSFDALIIMGGPMGVYDEVQYPWLQAEKSLIRTAIELGKKVLGICLGAQLIADSLGMPIKEAPNKEIGWFPVTPTSESPEISWFHSFFRNRPMVFHWHGDQFHIPGGAYNLLSSEANQNQAFIFHKHTLGLQFHLEVTPTTLKQMLENAGNELTRAPYVQSLTDIHKLSTHIKSNNKILSGLLQHWLYDR</sequence>
<dbReference type="Pfam" id="PF00117">
    <property type="entry name" value="GATase"/>
    <property type="match status" value="1"/>
</dbReference>
<proteinExistence type="predicted"/>
<dbReference type="PROSITE" id="PS51273">
    <property type="entry name" value="GATASE_TYPE_1"/>
    <property type="match status" value="1"/>
</dbReference>
<evidence type="ECO:0000313" key="3">
    <source>
        <dbReference type="Proteomes" id="UP001172083"/>
    </source>
</evidence>
<reference evidence="2" key="1">
    <citation type="submission" date="2023-06" db="EMBL/GenBank/DDBJ databases">
        <title>Genomic of Agaribacillus aureum.</title>
        <authorList>
            <person name="Wang G."/>
        </authorList>
    </citation>
    <scope>NUCLEOTIDE SEQUENCE</scope>
    <source>
        <strain evidence="2">BMA12</strain>
    </source>
</reference>
<keyword evidence="3" id="KW-1185">Reference proteome</keyword>
<dbReference type="EMBL" id="JAUJEB010000001">
    <property type="protein sequence ID" value="MDN5210453.1"/>
    <property type="molecule type" value="Genomic_DNA"/>
</dbReference>
<dbReference type="Proteomes" id="UP001172083">
    <property type="component" value="Unassembled WGS sequence"/>
</dbReference>
<keyword evidence="2" id="KW-0378">Hydrolase</keyword>
<organism evidence="2 3">
    <name type="scientific">Agaribacillus aureus</name>
    <dbReference type="NCBI Taxonomy" id="3051825"/>
    <lineage>
        <taxon>Bacteria</taxon>
        <taxon>Pseudomonadati</taxon>
        <taxon>Bacteroidota</taxon>
        <taxon>Cytophagia</taxon>
        <taxon>Cytophagales</taxon>
        <taxon>Splendidivirgaceae</taxon>
        <taxon>Agaribacillus</taxon>
    </lineage>
</organism>
<name>A0ABT8L2F9_9BACT</name>